<dbReference type="InterPro" id="IPR045840">
    <property type="entry name" value="Ariadne"/>
</dbReference>
<keyword evidence="7" id="KW-0863">Zinc-finger</keyword>
<keyword evidence="9" id="KW-0862">Zinc</keyword>
<keyword evidence="11" id="KW-1185">Reference proteome</keyword>
<evidence type="ECO:0000256" key="5">
    <source>
        <dbReference type="ARBA" id="ARBA00022723"/>
    </source>
</evidence>
<evidence type="ECO:0000256" key="4">
    <source>
        <dbReference type="ARBA" id="ARBA00022679"/>
    </source>
</evidence>
<dbReference type="InterPro" id="IPR054694">
    <property type="entry name" value="Parkin-like_IBR"/>
</dbReference>
<dbReference type="GO" id="GO:0008270">
    <property type="term" value="F:zinc ion binding"/>
    <property type="evidence" value="ECO:0007669"/>
    <property type="project" value="UniProtKB-KW"/>
</dbReference>
<keyword evidence="4" id="KW-0808">Transferase</keyword>
<dbReference type="Gene3D" id="1.20.120.1750">
    <property type="match status" value="1"/>
</dbReference>
<evidence type="ECO:0000259" key="10">
    <source>
        <dbReference type="PROSITE" id="PS51873"/>
    </source>
</evidence>
<dbReference type="GO" id="GO:0061630">
    <property type="term" value="F:ubiquitin protein ligase activity"/>
    <property type="evidence" value="ECO:0007669"/>
    <property type="project" value="UniProtKB-EC"/>
</dbReference>
<evidence type="ECO:0000313" key="12">
    <source>
        <dbReference type="WBParaSite" id="jg9499"/>
    </source>
</evidence>
<evidence type="ECO:0000313" key="11">
    <source>
        <dbReference type="Proteomes" id="UP000887574"/>
    </source>
</evidence>
<evidence type="ECO:0000256" key="3">
    <source>
        <dbReference type="ARBA" id="ARBA00012251"/>
    </source>
</evidence>
<keyword evidence="8" id="KW-0833">Ubl conjugation pathway</keyword>
<keyword evidence="5" id="KW-0479">Metal-binding</keyword>
<dbReference type="InterPro" id="IPR044066">
    <property type="entry name" value="TRIAD_supradom"/>
</dbReference>
<evidence type="ECO:0000256" key="9">
    <source>
        <dbReference type="ARBA" id="ARBA00022833"/>
    </source>
</evidence>
<dbReference type="WBParaSite" id="jg9499">
    <property type="protein sequence ID" value="jg9499"/>
    <property type="gene ID" value="jg9499"/>
</dbReference>
<comment type="pathway">
    <text evidence="2">Protein modification; protein ubiquitination.</text>
</comment>
<evidence type="ECO:0000256" key="2">
    <source>
        <dbReference type="ARBA" id="ARBA00004906"/>
    </source>
</evidence>
<dbReference type="Proteomes" id="UP000887574">
    <property type="component" value="Unplaced"/>
</dbReference>
<evidence type="ECO:0000256" key="1">
    <source>
        <dbReference type="ARBA" id="ARBA00001798"/>
    </source>
</evidence>
<accession>A0A915EUT6</accession>
<organism evidence="11 12">
    <name type="scientific">Ditylenchus dipsaci</name>
    <dbReference type="NCBI Taxonomy" id="166011"/>
    <lineage>
        <taxon>Eukaryota</taxon>
        <taxon>Metazoa</taxon>
        <taxon>Ecdysozoa</taxon>
        <taxon>Nematoda</taxon>
        <taxon>Chromadorea</taxon>
        <taxon>Rhabditida</taxon>
        <taxon>Tylenchina</taxon>
        <taxon>Tylenchomorpha</taxon>
        <taxon>Sphaerularioidea</taxon>
        <taxon>Anguinidae</taxon>
        <taxon>Anguininae</taxon>
        <taxon>Ditylenchus</taxon>
    </lineage>
</organism>
<comment type="catalytic activity">
    <reaction evidence="1">
        <text>[E2 ubiquitin-conjugating enzyme]-S-ubiquitinyl-L-cysteine + [acceptor protein]-L-lysine = [E2 ubiquitin-conjugating enzyme]-L-cysteine + [acceptor protein]-N(6)-ubiquitinyl-L-lysine.</text>
        <dbReference type="EC" id="2.3.2.31"/>
    </reaction>
</comment>
<dbReference type="Pfam" id="PF22605">
    <property type="entry name" value="IBR_2"/>
    <property type="match status" value="1"/>
</dbReference>
<sequence>MQSPIEKNGGCNRIVCGKSSCHYQFCWSCLKDWNVHGYNASCNKFDEEEAQKATGSRVSLQRYLHYYNRFTNHKASLKLEAKLSEEVEKKMLQMQKLNFSYVETQFLQQSVLILTECRRTLMYTYALGFYLLPSNAKQLFEDNQQDLEVATEQLSEFLERDMEQEEQGENNSLQLLSQKVKDKARYVHRRRLVLEEQCLESTEKKMFVFDETLTKGIKF</sequence>
<dbReference type="AlphaFoldDB" id="A0A915EUT6"/>
<dbReference type="SUPFAM" id="SSF57850">
    <property type="entry name" value="RING/U-box"/>
    <property type="match status" value="1"/>
</dbReference>
<reference evidence="12" key="1">
    <citation type="submission" date="2022-11" db="UniProtKB">
        <authorList>
            <consortium name="WormBaseParasite"/>
        </authorList>
    </citation>
    <scope>IDENTIFICATION</scope>
</reference>
<evidence type="ECO:0000256" key="8">
    <source>
        <dbReference type="ARBA" id="ARBA00022786"/>
    </source>
</evidence>
<keyword evidence="6" id="KW-0677">Repeat</keyword>
<dbReference type="PROSITE" id="PS51873">
    <property type="entry name" value="TRIAD"/>
    <property type="match status" value="1"/>
</dbReference>
<dbReference type="FunFam" id="1.20.120.1750:FF:000002">
    <property type="entry name" value="RBR-type E3 ubiquitin transferase"/>
    <property type="match status" value="1"/>
</dbReference>
<feature type="domain" description="RING-type" evidence="10">
    <location>
        <begin position="1"/>
        <end position="46"/>
    </location>
</feature>
<name>A0A915EUT6_9BILA</name>
<evidence type="ECO:0000256" key="6">
    <source>
        <dbReference type="ARBA" id="ARBA00022737"/>
    </source>
</evidence>
<evidence type="ECO:0000256" key="7">
    <source>
        <dbReference type="ARBA" id="ARBA00022771"/>
    </source>
</evidence>
<protein>
    <recommendedName>
        <fullName evidence="3">RBR-type E3 ubiquitin transferase</fullName>
        <ecNumber evidence="3">2.3.2.31</ecNumber>
    </recommendedName>
</protein>
<proteinExistence type="predicted"/>
<dbReference type="EC" id="2.3.2.31" evidence="3"/>
<dbReference type="Pfam" id="PF19422">
    <property type="entry name" value="Ariadne"/>
    <property type="match status" value="1"/>
</dbReference>